<organism evidence="1 2">
    <name type="scientific">Streptomyces bluensis</name>
    <dbReference type="NCBI Taxonomy" id="33897"/>
    <lineage>
        <taxon>Bacteria</taxon>
        <taxon>Bacillati</taxon>
        <taxon>Actinomycetota</taxon>
        <taxon>Actinomycetes</taxon>
        <taxon>Kitasatosporales</taxon>
        <taxon>Streptomycetaceae</taxon>
        <taxon>Streptomyces</taxon>
    </lineage>
</organism>
<reference evidence="1 2" key="1">
    <citation type="submission" date="2024-10" db="EMBL/GenBank/DDBJ databases">
        <title>The Natural Products Discovery Center: Release of the First 8490 Sequenced Strains for Exploring Actinobacteria Biosynthetic Diversity.</title>
        <authorList>
            <person name="Kalkreuter E."/>
            <person name="Kautsar S.A."/>
            <person name="Yang D."/>
            <person name="Bader C.D."/>
            <person name="Teijaro C.N."/>
            <person name="Fluegel L."/>
            <person name="Davis C.M."/>
            <person name="Simpson J.R."/>
            <person name="Lauterbach L."/>
            <person name="Steele A.D."/>
            <person name="Gui C."/>
            <person name="Meng S."/>
            <person name="Li G."/>
            <person name="Viehrig K."/>
            <person name="Ye F."/>
            <person name="Su P."/>
            <person name="Kiefer A.F."/>
            <person name="Nichols A."/>
            <person name="Cepeda A.J."/>
            <person name="Yan W."/>
            <person name="Fan B."/>
            <person name="Jiang Y."/>
            <person name="Adhikari A."/>
            <person name="Zheng C.-J."/>
            <person name="Schuster L."/>
            <person name="Cowan T.M."/>
            <person name="Smanski M.J."/>
            <person name="Chevrette M.G."/>
            <person name="De Carvalho L.P.S."/>
            <person name="Shen B."/>
        </authorList>
    </citation>
    <scope>NUCLEOTIDE SEQUENCE [LARGE SCALE GENOMIC DNA]</scope>
    <source>
        <strain evidence="1 2">NPDC001390</strain>
    </source>
</reference>
<proteinExistence type="predicted"/>
<protein>
    <submittedName>
        <fullName evidence="1">Uncharacterized protein</fullName>
    </submittedName>
</protein>
<sequence length="57" mass="6431">MMTSQKWATILAAARHRRAPHVWPAPRDPAMGALVRVYVLPEDERARALASPPRETQ</sequence>
<keyword evidence="2" id="KW-1185">Reference proteome</keyword>
<dbReference type="RefSeq" id="WP_351078827.1">
    <property type="nucleotide sequence ID" value="NZ_JBEOZG010000005.1"/>
</dbReference>
<name>A0ABW6UIK3_9ACTN</name>
<evidence type="ECO:0000313" key="2">
    <source>
        <dbReference type="Proteomes" id="UP001602058"/>
    </source>
</evidence>
<accession>A0ABW6UIK3</accession>
<evidence type="ECO:0000313" key="1">
    <source>
        <dbReference type="EMBL" id="MFF4523257.1"/>
    </source>
</evidence>
<dbReference type="EMBL" id="JBIAWJ010000008">
    <property type="protein sequence ID" value="MFF4523257.1"/>
    <property type="molecule type" value="Genomic_DNA"/>
</dbReference>
<gene>
    <name evidence="1" type="ORF">ACFY1D_17825</name>
</gene>
<dbReference type="Proteomes" id="UP001602058">
    <property type="component" value="Unassembled WGS sequence"/>
</dbReference>
<comment type="caution">
    <text evidence="1">The sequence shown here is derived from an EMBL/GenBank/DDBJ whole genome shotgun (WGS) entry which is preliminary data.</text>
</comment>